<comment type="similarity">
    <text evidence="2">Belongs to the plant tobamovirus multiplication TOM1 protein family.</text>
</comment>
<dbReference type="InterPro" id="IPR029068">
    <property type="entry name" value="Glyas_Bleomycin-R_OHBP_Dase"/>
</dbReference>
<evidence type="ECO:0000256" key="4">
    <source>
        <dbReference type="ARBA" id="ARBA00022970"/>
    </source>
</evidence>
<dbReference type="SUPFAM" id="SSF54593">
    <property type="entry name" value="Glyoxalase/Bleomycin resistance protein/Dihydroxybiphenyl dioxygenase"/>
    <property type="match status" value="1"/>
</dbReference>
<comment type="caution">
    <text evidence="9">The sequence shown here is derived from an EMBL/GenBank/DDBJ whole genome shotgun (WGS) entry which is preliminary data.</text>
</comment>
<feature type="transmembrane region" description="Helical" evidence="7">
    <location>
        <begin position="579"/>
        <end position="602"/>
    </location>
</feature>
<keyword evidence="4" id="KW-0029">Amino-acid transport</keyword>
<dbReference type="PROSITE" id="PS51819">
    <property type="entry name" value="VOC"/>
    <property type="match status" value="1"/>
</dbReference>
<feature type="transmembrane region" description="Helical" evidence="7">
    <location>
        <begin position="391"/>
        <end position="409"/>
    </location>
</feature>
<feature type="transmembrane region" description="Helical" evidence="7">
    <location>
        <begin position="469"/>
        <end position="490"/>
    </location>
</feature>
<feature type="transmembrane region" description="Helical" evidence="7">
    <location>
        <begin position="622"/>
        <end position="642"/>
    </location>
</feature>
<dbReference type="InterPro" id="IPR037523">
    <property type="entry name" value="VOC_core"/>
</dbReference>
<feature type="transmembrane region" description="Helical" evidence="7">
    <location>
        <begin position="654"/>
        <end position="675"/>
    </location>
</feature>
<dbReference type="PANTHER" id="PTHR31142">
    <property type="entry name" value="TOBAMOVIRUS MULTIPLICATION PROTEIN 1-LIKE ISOFORM X1"/>
    <property type="match status" value="1"/>
</dbReference>
<dbReference type="InterPro" id="IPR004360">
    <property type="entry name" value="Glyas_Fos-R_dOase_dom"/>
</dbReference>
<keyword evidence="5 7" id="KW-1133">Transmembrane helix</keyword>
<feature type="transmembrane region" description="Helical" evidence="7">
    <location>
        <begin position="272"/>
        <end position="291"/>
    </location>
</feature>
<dbReference type="InterPro" id="IPR013057">
    <property type="entry name" value="AA_transpt_TM"/>
</dbReference>
<evidence type="ECO:0000256" key="5">
    <source>
        <dbReference type="ARBA" id="ARBA00022989"/>
    </source>
</evidence>
<evidence type="ECO:0000256" key="6">
    <source>
        <dbReference type="ARBA" id="ARBA00023136"/>
    </source>
</evidence>
<dbReference type="Pfam" id="PF00903">
    <property type="entry name" value="Glyoxalase"/>
    <property type="match status" value="1"/>
</dbReference>
<dbReference type="PANTHER" id="PTHR31142:SF3">
    <property type="entry name" value="THH1_TOM1_TOM3 DOMAIN-CONTAINING PROTEIN"/>
    <property type="match status" value="1"/>
</dbReference>
<feature type="transmembrane region" description="Helical" evidence="7">
    <location>
        <begin position="772"/>
        <end position="794"/>
    </location>
</feature>
<dbReference type="Pfam" id="PF06454">
    <property type="entry name" value="THH1_TOM1-3_dom"/>
    <property type="match status" value="1"/>
</dbReference>
<dbReference type="GO" id="GO:0006865">
    <property type="term" value="P:amino acid transport"/>
    <property type="evidence" value="ECO:0007669"/>
    <property type="project" value="UniProtKB-KW"/>
</dbReference>
<evidence type="ECO:0000313" key="10">
    <source>
        <dbReference type="Proteomes" id="UP000239899"/>
    </source>
</evidence>
<feature type="transmembrane region" description="Helical" evidence="7">
    <location>
        <begin position="547"/>
        <end position="567"/>
    </location>
</feature>
<feature type="transmembrane region" description="Helical" evidence="7">
    <location>
        <begin position="202"/>
        <end position="222"/>
    </location>
</feature>
<feature type="transmembrane region" description="Helical" evidence="7">
    <location>
        <begin position="311"/>
        <end position="332"/>
    </location>
</feature>
<name>A0A2P6TTD1_CHLSO</name>
<dbReference type="InterPro" id="IPR009457">
    <property type="entry name" value="THH1/TOM1/TOM3_dom"/>
</dbReference>
<organism evidence="9 10">
    <name type="scientific">Chlorella sorokiniana</name>
    <name type="common">Freshwater green alga</name>
    <dbReference type="NCBI Taxonomy" id="3076"/>
    <lineage>
        <taxon>Eukaryota</taxon>
        <taxon>Viridiplantae</taxon>
        <taxon>Chlorophyta</taxon>
        <taxon>core chlorophytes</taxon>
        <taxon>Trebouxiophyceae</taxon>
        <taxon>Chlorellales</taxon>
        <taxon>Chlorellaceae</taxon>
        <taxon>Chlorella clade</taxon>
        <taxon>Chlorella</taxon>
    </lineage>
</organism>
<dbReference type="InterPro" id="IPR040226">
    <property type="entry name" value="THH1/TOM1/TOM3"/>
</dbReference>
<sequence length="836" mass="91406">MSLRYVLLLQRDLPKALRFYEQGLGLPVKVVTERWAELAAGRSTLALKATDGEAYCTTGYSPVLTFDVEDLQSTLVRCLERGATMDGAIQHSPHGKVAALRAPDGVMISLVETGGGESGRPLARQQRHRGAMRLGSLSQLNPAQLAFDLPDWWREIDASPAWQRGAFDGLAVAYGALAIVALVQIIRIQLRVPEYGWTTQKVFHLLNFLVCGLRSGVFAFRYQVQELPYAVVQAGLLDLPGLLFFSTYTLLVLFWAEIYYQARSLPTGSLRPAFVVMNLAVYAIQAALWVFCSVETGGEGTQLGRELSGCFLAFVSAAAAFAFLLYGGRLWLMLRRFPIESRGRRKKLREVGLVTTICATCFLFRSVIVAWSTFDYEDADLDVMGHPLLNIIYYSGAEIIPSALVLYILRKLPPKRTQQGYQQIPQQLHEEKWRQQAECPLWEADGGGLLLTDMVGIGSLAMPSVFARLGWLVSLLLLLMLSLGCGYLGVLFSRLAVAVPTAETMDQLGEAAAGKWGKRAVYAVFYTSVVADPVALHITCLLALQQVVPGLSTLAASGIVALVMLPLAQIQNVHDIGWLALVATGCMAGAVVTTLIKLLAIAGDQLDATSLLPPHSTRTIEGLIAVLNLFFAFGGQVNWMRYITGMSHREEFKYAAELADSAMTVIYLLLGIVAYCKLGDSFDKSLPITSVLPADVWKRLINLALLIRCLVAYALNANVFTDLALKLGRRWLERVEAAWPRLGRKASWGLVSTCCIATSFVVAWIVPEFDLVIAVIAAVGSVAAPYMLPALFGLMLLPDLHPVERWLLKTIVPVSALLALAGLYASCYRLVEVLGG</sequence>
<accession>A0A2P6TTD1</accession>
<feature type="transmembrane region" description="Helical" evidence="7">
    <location>
        <begin position="171"/>
        <end position="190"/>
    </location>
</feature>
<feature type="transmembrane region" description="Helical" evidence="7">
    <location>
        <begin position="806"/>
        <end position="831"/>
    </location>
</feature>
<dbReference type="Proteomes" id="UP000239899">
    <property type="component" value="Unassembled WGS sequence"/>
</dbReference>
<dbReference type="Pfam" id="PF01490">
    <property type="entry name" value="Aa_trans"/>
    <property type="match status" value="1"/>
</dbReference>
<dbReference type="Gene3D" id="3.10.180.10">
    <property type="entry name" value="2,3-Dihydroxybiphenyl 1,2-Dioxygenase, domain 1"/>
    <property type="match status" value="1"/>
</dbReference>
<evidence type="ECO:0000256" key="1">
    <source>
        <dbReference type="ARBA" id="ARBA00004127"/>
    </source>
</evidence>
<protein>
    <submittedName>
        <fullName evidence="9">Tobamovirus multiplication 1-like</fullName>
    </submittedName>
</protein>
<keyword evidence="4" id="KW-0813">Transport</keyword>
<dbReference type="GO" id="GO:0012505">
    <property type="term" value="C:endomembrane system"/>
    <property type="evidence" value="ECO:0007669"/>
    <property type="project" value="UniProtKB-SubCell"/>
</dbReference>
<reference evidence="9 10" key="1">
    <citation type="journal article" date="2018" name="Plant J.">
        <title>Genome sequences of Chlorella sorokiniana UTEX 1602 and Micractinium conductrix SAG 241.80: implications to maltose excretion by a green alga.</title>
        <authorList>
            <person name="Arriola M.B."/>
            <person name="Velmurugan N."/>
            <person name="Zhang Y."/>
            <person name="Plunkett M.H."/>
            <person name="Hondzo H."/>
            <person name="Barney B.M."/>
        </authorList>
    </citation>
    <scope>NUCLEOTIDE SEQUENCE [LARGE SCALE GENOMIC DNA]</scope>
    <source>
        <strain evidence="10">UTEX 1602</strain>
    </source>
</reference>
<evidence type="ECO:0000256" key="2">
    <source>
        <dbReference type="ARBA" id="ARBA00006779"/>
    </source>
</evidence>
<evidence type="ECO:0000256" key="7">
    <source>
        <dbReference type="SAM" id="Phobius"/>
    </source>
</evidence>
<keyword evidence="10" id="KW-1185">Reference proteome</keyword>
<feature type="transmembrane region" description="Helical" evidence="7">
    <location>
        <begin position="746"/>
        <end position="766"/>
    </location>
</feature>
<proteinExistence type="inferred from homology"/>
<evidence type="ECO:0000313" key="9">
    <source>
        <dbReference type="EMBL" id="PRW57303.1"/>
    </source>
</evidence>
<gene>
    <name evidence="9" type="ORF">C2E21_3914</name>
</gene>
<dbReference type="AlphaFoldDB" id="A0A2P6TTD1"/>
<evidence type="ECO:0000259" key="8">
    <source>
        <dbReference type="PROSITE" id="PS51819"/>
    </source>
</evidence>
<keyword evidence="6 7" id="KW-0472">Membrane</keyword>
<feature type="transmembrane region" description="Helical" evidence="7">
    <location>
        <begin position="353"/>
        <end position="371"/>
    </location>
</feature>
<keyword evidence="3 7" id="KW-0812">Transmembrane</keyword>
<feature type="transmembrane region" description="Helical" evidence="7">
    <location>
        <begin position="242"/>
        <end position="260"/>
    </location>
</feature>
<evidence type="ECO:0000256" key="3">
    <source>
        <dbReference type="ARBA" id="ARBA00022692"/>
    </source>
</evidence>
<feature type="domain" description="VOC" evidence="8">
    <location>
        <begin position="2"/>
        <end position="113"/>
    </location>
</feature>
<dbReference type="EMBL" id="LHPG02000007">
    <property type="protein sequence ID" value="PRW57303.1"/>
    <property type="molecule type" value="Genomic_DNA"/>
</dbReference>
<dbReference type="OrthoDB" id="19798at2759"/>
<comment type="subcellular location">
    <subcellularLocation>
        <location evidence="1">Endomembrane system</location>
        <topology evidence="1">Multi-pass membrane protein</topology>
    </subcellularLocation>
</comment>